<protein>
    <submittedName>
        <fullName evidence="1">Uncharacterized protein</fullName>
    </submittedName>
</protein>
<dbReference type="Proteomes" id="UP000501678">
    <property type="component" value="Segment"/>
</dbReference>
<gene>
    <name evidence="1" type="ORF">CHESTER_190</name>
</gene>
<organism evidence="1 2">
    <name type="scientific">Vibrio phage Chester</name>
    <dbReference type="NCBI Taxonomy" id="2712961"/>
    <lineage>
        <taxon>Viruses</taxon>
        <taxon>Duplodnaviria</taxon>
        <taxon>Heunggongvirae</taxon>
        <taxon>Uroviricota</taxon>
        <taxon>Caudoviricetes</taxon>
        <taxon>Demerecviridae</taxon>
        <taxon>Ermolyevavirinae</taxon>
        <taxon>Thalassavirus</taxon>
        <taxon>Thalassavirus chester</taxon>
    </lineage>
</organism>
<keyword evidence="2" id="KW-1185">Reference proteome</keyword>
<evidence type="ECO:0000313" key="2">
    <source>
        <dbReference type="Proteomes" id="UP000501678"/>
    </source>
</evidence>
<sequence length="102" mass="11683">MQKVNGMTVKATTTLLKTKMVTGMSLPNKYYIEQALQEVAYSFPSVFHVMLSTDTDNNYTARVCYEGHKPFTVTKKIWEYDELILEVEQRLLEISNASTHTA</sequence>
<proteinExistence type="predicted"/>
<dbReference type="EMBL" id="MN966732">
    <property type="protein sequence ID" value="QIN96593.1"/>
    <property type="molecule type" value="Genomic_DNA"/>
</dbReference>
<name>A0A6G8R5E0_9CAUD</name>
<reference evidence="1 2" key="1">
    <citation type="submission" date="2020-01" db="EMBL/GenBank/DDBJ databases">
        <authorList>
            <person name="Luck C."/>
            <person name="Lieb S."/>
            <person name="Broussard G."/>
        </authorList>
    </citation>
    <scope>NUCLEOTIDE SEQUENCE [LARGE SCALE GENOMIC DNA]</scope>
</reference>
<evidence type="ECO:0000313" key="1">
    <source>
        <dbReference type="EMBL" id="QIN96593.1"/>
    </source>
</evidence>
<accession>A0A6G8R5E0</accession>